<accession>A0A7K0EQT4</accession>
<protein>
    <submittedName>
        <fullName evidence="1">Uncharacterized protein</fullName>
    </submittedName>
</protein>
<name>A0A7K0EQT4_9BACT</name>
<sequence>MNPPFEIHWAEEARQTFDRLPQEVQNAFTGQLPGLVAHYSWLYPQRPEHLDVVGNKSHLQAPIYNLWLRMGTEYGEKGQVPILFVTELSELSPAEFEQSVQESRVTPDRINPR</sequence>
<gene>
    <name evidence="1" type="ORF">GJJ30_21040</name>
</gene>
<dbReference type="RefSeq" id="WP_154177167.1">
    <property type="nucleotide sequence ID" value="NZ_WJXZ01000013.1"/>
</dbReference>
<dbReference type="Proteomes" id="UP000441754">
    <property type="component" value="Unassembled WGS sequence"/>
</dbReference>
<reference evidence="1 2" key="1">
    <citation type="journal article" date="2018" name="Antonie Van Leeuwenhoek">
        <title>Larkinella terrae sp. nov., isolated from soil on Jeju Island, South Korea.</title>
        <authorList>
            <person name="Ten L.N."/>
            <person name="Jeon J."/>
            <person name="Park S.J."/>
            <person name="Park S."/>
            <person name="Lee S.Y."/>
            <person name="Kim M.K."/>
            <person name="Jung H.Y."/>
        </authorList>
    </citation>
    <scope>NUCLEOTIDE SEQUENCE [LARGE SCALE GENOMIC DNA]</scope>
    <source>
        <strain evidence="1 2">KCTC 52001</strain>
    </source>
</reference>
<dbReference type="EMBL" id="WJXZ01000013">
    <property type="protein sequence ID" value="MRS63798.1"/>
    <property type="molecule type" value="Genomic_DNA"/>
</dbReference>
<evidence type="ECO:0000313" key="2">
    <source>
        <dbReference type="Proteomes" id="UP000441754"/>
    </source>
</evidence>
<comment type="caution">
    <text evidence="1">The sequence shown here is derived from an EMBL/GenBank/DDBJ whole genome shotgun (WGS) entry which is preliminary data.</text>
</comment>
<keyword evidence="2" id="KW-1185">Reference proteome</keyword>
<proteinExistence type="predicted"/>
<dbReference type="OrthoDB" id="963666at2"/>
<dbReference type="AlphaFoldDB" id="A0A7K0EQT4"/>
<organism evidence="1 2">
    <name type="scientific">Larkinella terrae</name>
    <dbReference type="NCBI Taxonomy" id="2025311"/>
    <lineage>
        <taxon>Bacteria</taxon>
        <taxon>Pseudomonadati</taxon>
        <taxon>Bacteroidota</taxon>
        <taxon>Cytophagia</taxon>
        <taxon>Cytophagales</taxon>
        <taxon>Spirosomataceae</taxon>
        <taxon>Larkinella</taxon>
    </lineage>
</organism>
<evidence type="ECO:0000313" key="1">
    <source>
        <dbReference type="EMBL" id="MRS63798.1"/>
    </source>
</evidence>